<proteinExistence type="predicted"/>
<keyword evidence="3" id="KW-1185">Reference proteome</keyword>
<dbReference type="PANTHER" id="PTHR37984">
    <property type="entry name" value="PROTEIN CBG26694"/>
    <property type="match status" value="1"/>
</dbReference>
<evidence type="ECO:0000313" key="4">
    <source>
        <dbReference type="RefSeq" id="XP_006822008.1"/>
    </source>
</evidence>
<accession>A0ABM0MPR7</accession>
<evidence type="ECO:0000256" key="1">
    <source>
        <dbReference type="SAM" id="MobiDB-lite"/>
    </source>
</evidence>
<feature type="region of interest" description="Disordered" evidence="1">
    <location>
        <begin position="378"/>
        <end position="422"/>
    </location>
</feature>
<dbReference type="SUPFAM" id="SSF53098">
    <property type="entry name" value="Ribonuclease H-like"/>
    <property type="match status" value="1"/>
</dbReference>
<name>A0ABM0MPR7_SACKO</name>
<dbReference type="Pfam" id="PF17921">
    <property type="entry name" value="Integrase_H2C2"/>
    <property type="match status" value="1"/>
</dbReference>
<dbReference type="Proteomes" id="UP000694865">
    <property type="component" value="Unplaced"/>
</dbReference>
<dbReference type="InterPro" id="IPR036397">
    <property type="entry name" value="RNaseH_sf"/>
</dbReference>
<protein>
    <submittedName>
        <fullName evidence="4">Uncharacterized protein LOC102809846</fullName>
    </submittedName>
</protein>
<sequence length="671" mass="76437">MTIPQIKAAQQEDQAINKIIQYKQKKCHPTQEERRGESHECKALMREWNKLFLDENGILRRRTSSAVQLILPHKYKGLVYKELHEEMGHLGVERVVNLARQRFYWPHMQRDIEKYITKQCKCIKQKPPNVHVKAPLVNITTTVPFEMVSIDFLHLENSTGGYEYILLLVDHFTRFAQAYPTTNKAGKTVADKIFNDFIPRFGYPAKIHHDQGGEFENQLFRRLQQVAGMKASRTTPYHPMGNGQVERMNRTLLSMLRTLPEKQKSRWKESVNKMVHAYNCTRNDATGFSPHYLLFGRSPRLPVDVLFQLEEKEQSGSHQDYVSRWQTSMNEAYKLAAESANKQAERGKRYYDRKIHSTILQPGDRVLIRNLSQRGGPGVNYEIPAIPPVQTSHQVGTRRRRVTRQNSNSHHSTDTSSDEEDIYYLVPESSRESDTRRSPSNLETSETLHPLNISAEVFEPTCGNSVPQQSTFPEVEPNSLFGTTEQTVLVPEPEPLSEPQPQMLNSGIEPDSVLGTTEQTVPVPVLMSEPQPQMLNSGIEPDSVLGTTEQTVPVPVLMSEPQPEMLNSGILANPVHEPVHPEVDPARRCSTRERRPPSTLTYTSLGQPTYQHINPIVNSAMVNNVSTPVHPAAVWNTHYIPYQLGYPPMVPWMWPNNTYTSPQQDACSSTK</sequence>
<dbReference type="InterPro" id="IPR012337">
    <property type="entry name" value="RNaseH-like_sf"/>
</dbReference>
<feature type="compositionally biased region" description="Basic and acidic residues" evidence="1">
    <location>
        <begin position="578"/>
        <end position="596"/>
    </location>
</feature>
<feature type="domain" description="Integrase catalytic" evidence="2">
    <location>
        <begin position="140"/>
        <end position="298"/>
    </location>
</feature>
<dbReference type="Gene3D" id="1.10.340.70">
    <property type="match status" value="1"/>
</dbReference>
<dbReference type="PROSITE" id="PS50994">
    <property type="entry name" value="INTEGRASE"/>
    <property type="match status" value="1"/>
</dbReference>
<feature type="region of interest" description="Disordered" evidence="1">
    <location>
        <begin position="578"/>
        <end position="597"/>
    </location>
</feature>
<evidence type="ECO:0000313" key="3">
    <source>
        <dbReference type="Proteomes" id="UP000694865"/>
    </source>
</evidence>
<dbReference type="RefSeq" id="XP_006822008.1">
    <property type="nucleotide sequence ID" value="XM_006821945.1"/>
</dbReference>
<dbReference type="GeneID" id="102809846"/>
<dbReference type="Gene3D" id="3.30.420.10">
    <property type="entry name" value="Ribonuclease H-like superfamily/Ribonuclease H"/>
    <property type="match status" value="1"/>
</dbReference>
<dbReference type="InterPro" id="IPR050951">
    <property type="entry name" value="Retrovirus_Pol_polyprotein"/>
</dbReference>
<dbReference type="PANTHER" id="PTHR37984:SF15">
    <property type="entry name" value="INTEGRASE CATALYTIC DOMAIN-CONTAINING PROTEIN"/>
    <property type="match status" value="1"/>
</dbReference>
<gene>
    <name evidence="4" type="primary">LOC102809846</name>
</gene>
<dbReference type="Pfam" id="PF00665">
    <property type="entry name" value="rve"/>
    <property type="match status" value="1"/>
</dbReference>
<organism evidence="3 4">
    <name type="scientific">Saccoglossus kowalevskii</name>
    <name type="common">Acorn worm</name>
    <dbReference type="NCBI Taxonomy" id="10224"/>
    <lineage>
        <taxon>Eukaryota</taxon>
        <taxon>Metazoa</taxon>
        <taxon>Hemichordata</taxon>
        <taxon>Enteropneusta</taxon>
        <taxon>Harrimaniidae</taxon>
        <taxon>Saccoglossus</taxon>
    </lineage>
</organism>
<evidence type="ECO:0000259" key="2">
    <source>
        <dbReference type="PROSITE" id="PS50994"/>
    </source>
</evidence>
<dbReference type="InterPro" id="IPR001584">
    <property type="entry name" value="Integrase_cat-core"/>
</dbReference>
<reference evidence="4" key="1">
    <citation type="submission" date="2025-08" db="UniProtKB">
        <authorList>
            <consortium name="RefSeq"/>
        </authorList>
    </citation>
    <scope>IDENTIFICATION</scope>
    <source>
        <tissue evidence="4">Testes</tissue>
    </source>
</reference>
<dbReference type="InterPro" id="IPR041588">
    <property type="entry name" value="Integrase_H2C2"/>
</dbReference>